<comment type="caution">
    <text evidence="1">The sequence shown here is derived from an EMBL/GenBank/DDBJ whole genome shotgun (WGS) entry which is preliminary data.</text>
</comment>
<dbReference type="EMBL" id="JAKKDV010000002">
    <property type="protein sequence ID" value="MCF7560293.1"/>
    <property type="molecule type" value="Genomic_DNA"/>
</dbReference>
<name>A0ABS9IHQ5_9FLAO</name>
<protein>
    <submittedName>
        <fullName evidence="1">Uncharacterized protein</fullName>
    </submittedName>
</protein>
<evidence type="ECO:0000313" key="1">
    <source>
        <dbReference type="EMBL" id="MCF7560293.1"/>
    </source>
</evidence>
<gene>
    <name evidence="1" type="ORF">L3X39_06540</name>
</gene>
<dbReference type="Proteomes" id="UP001200022">
    <property type="component" value="Unassembled WGS sequence"/>
</dbReference>
<reference evidence="1 2" key="1">
    <citation type="submission" date="2022-01" db="EMBL/GenBank/DDBJ databases">
        <title>Draft genome sequence of Sabulilitoribacter multivorans KCTC 32326.</title>
        <authorList>
            <person name="Oh J.-S."/>
        </authorList>
    </citation>
    <scope>NUCLEOTIDE SEQUENCE [LARGE SCALE GENOMIC DNA]</scope>
    <source>
        <strain evidence="1 2">M-M16</strain>
    </source>
</reference>
<accession>A0ABS9IHQ5</accession>
<dbReference type="RefSeq" id="WP_237230975.1">
    <property type="nucleotide sequence ID" value="NZ_JAKKDV010000002.1"/>
</dbReference>
<proteinExistence type="predicted"/>
<evidence type="ECO:0000313" key="2">
    <source>
        <dbReference type="Proteomes" id="UP001200022"/>
    </source>
</evidence>
<sequence>MELIGRINRRKIYYVQIRNNSEWKSSLPKNDWVAFTIANKEDEELVPVVVKVCMNKNVSYTCSAGTLSYWTEQYFDEEFVGRAVDYEIQNKKEFDYDSSLMTTSHDNFSEGFWFATTLAHDPKIEIDKVVCLDFTQRKVKKHLIELIDKINNGWLPSDEEIELAEYGN</sequence>
<keyword evidence="2" id="KW-1185">Reference proteome</keyword>
<organism evidence="1 2">
    <name type="scientific">Flaviramulus multivorans</name>
    <dbReference type="NCBI Taxonomy" id="1304750"/>
    <lineage>
        <taxon>Bacteria</taxon>
        <taxon>Pseudomonadati</taxon>
        <taxon>Bacteroidota</taxon>
        <taxon>Flavobacteriia</taxon>
        <taxon>Flavobacteriales</taxon>
        <taxon>Flavobacteriaceae</taxon>
        <taxon>Flaviramulus</taxon>
    </lineage>
</organism>